<dbReference type="EMBL" id="QGKV02000299">
    <property type="protein sequence ID" value="KAF3590486.1"/>
    <property type="molecule type" value="Genomic_DNA"/>
</dbReference>
<reference evidence="1 2" key="1">
    <citation type="journal article" date="2020" name="BMC Genomics">
        <title>Intraspecific diversification of the crop wild relative Brassica cretica Lam. using demographic model selection.</title>
        <authorList>
            <person name="Kioukis A."/>
            <person name="Michalopoulou V.A."/>
            <person name="Briers L."/>
            <person name="Pirintsos S."/>
            <person name="Studholme D.J."/>
            <person name="Pavlidis P."/>
            <person name="Sarris P.F."/>
        </authorList>
    </citation>
    <scope>NUCLEOTIDE SEQUENCE [LARGE SCALE GENOMIC DNA]</scope>
    <source>
        <strain evidence="2">cv. PFS-1207/04</strain>
    </source>
</reference>
<organism evidence="1 2">
    <name type="scientific">Brassica cretica</name>
    <name type="common">Mustard</name>
    <dbReference type="NCBI Taxonomy" id="69181"/>
    <lineage>
        <taxon>Eukaryota</taxon>
        <taxon>Viridiplantae</taxon>
        <taxon>Streptophyta</taxon>
        <taxon>Embryophyta</taxon>
        <taxon>Tracheophyta</taxon>
        <taxon>Spermatophyta</taxon>
        <taxon>Magnoliopsida</taxon>
        <taxon>eudicotyledons</taxon>
        <taxon>Gunneridae</taxon>
        <taxon>Pentapetalae</taxon>
        <taxon>rosids</taxon>
        <taxon>malvids</taxon>
        <taxon>Brassicales</taxon>
        <taxon>Brassicaceae</taxon>
        <taxon>Brassiceae</taxon>
        <taxon>Brassica</taxon>
    </lineage>
</organism>
<keyword evidence="2" id="KW-1185">Reference proteome</keyword>
<accession>A0ABQ7E1K3</accession>
<gene>
    <name evidence="1" type="ORF">DY000_02021832</name>
</gene>
<name>A0ABQ7E1K3_BRACR</name>
<evidence type="ECO:0000313" key="2">
    <source>
        <dbReference type="Proteomes" id="UP000266723"/>
    </source>
</evidence>
<dbReference type="Proteomes" id="UP000266723">
    <property type="component" value="Unassembled WGS sequence"/>
</dbReference>
<proteinExistence type="predicted"/>
<protein>
    <submittedName>
        <fullName evidence="1">Uncharacterized protein</fullName>
    </submittedName>
</protein>
<evidence type="ECO:0000313" key="1">
    <source>
        <dbReference type="EMBL" id="KAF3590486.1"/>
    </source>
</evidence>
<sequence length="511" mass="56208">MIFFIGLHVLHRSIRFLVEFGIGRRLVAWAIKLPCPYCSDVLMLGLVGMMSGLDQYDTLLTWWGLVGVRPKFDGEAGNVCVKGDASAHTPDACAAPVAILRLRPGGRNRGSSCLILLALLALLELVKVVMDSHSGLRAGLLIAFRIPDAPRGFDVVAVASCLVSALYRDFWQGTFGMFVLVACIFVQEPKGWMDFCQGTRRLGGLSSRNLMVVLTSKGTFSYIFLTRRASSNALSSCCWEDLEMLLGDGGVVGTRRTRRSFGNPEVPSDPEVVFRTRRSFGNTVVPSDHEVVFRTRRSFGNPEVPSDPEVVFRTRKSFGNAEVPSNPEVVFRNRKSFGNTEVPSDPEVVFRNRRSFGNPEVPSDPEVVFRTRRSFGNPKVPSDPEVVFRTRKSFGNLKVPSDPEVRSFGNPEVPSDPEVVFRTRRSFGNPKGPYSASLGEATTGTCWDFAIYLSASSRRRRRVVVVRSPALIVSELGGLALGILPSEYGPVYVLSVLVAVEGIIRQAGTAY</sequence>
<comment type="caution">
    <text evidence="1">The sequence shown here is derived from an EMBL/GenBank/DDBJ whole genome shotgun (WGS) entry which is preliminary data.</text>
</comment>